<dbReference type="PROSITE" id="PS51186">
    <property type="entry name" value="GNAT"/>
    <property type="match status" value="1"/>
</dbReference>
<evidence type="ECO:0000256" key="2">
    <source>
        <dbReference type="ARBA" id="ARBA00022649"/>
    </source>
</evidence>
<dbReference type="PANTHER" id="PTHR36449">
    <property type="entry name" value="ACETYLTRANSFERASE-RELATED"/>
    <property type="match status" value="1"/>
</dbReference>
<accession>A0ABQ6K281</accession>
<keyword evidence="8" id="KW-1185">Reference proteome</keyword>
<evidence type="ECO:0000256" key="4">
    <source>
        <dbReference type="ARBA" id="ARBA00023315"/>
    </source>
</evidence>
<name>A0ABQ6K281_9MICO</name>
<dbReference type="Gene3D" id="3.40.630.30">
    <property type="match status" value="1"/>
</dbReference>
<sequence length="171" mass="18578">MTSFSRPRAITPRDDVTGFRCGEQSLDSWLSMRAIRNEVANASRTFVSIERETDVVAGYYCLSSSSIAREHSGRLLGGHGTPNPIPVILIGRLAVDERFTGQGLGASLLQDAVIKGIEASRTVGSRAFLVHALNDGAVAFYRKFGFAEVPDSPRVMYLLTKDAEKTITDLA</sequence>
<keyword evidence="2" id="KW-1277">Toxin-antitoxin system</keyword>
<proteinExistence type="predicted"/>
<evidence type="ECO:0000256" key="3">
    <source>
        <dbReference type="ARBA" id="ARBA00022679"/>
    </source>
</evidence>
<keyword evidence="3" id="KW-0808">Transferase</keyword>
<evidence type="ECO:0000313" key="8">
    <source>
        <dbReference type="Proteomes" id="UP001157034"/>
    </source>
</evidence>
<dbReference type="InterPro" id="IPR016181">
    <property type="entry name" value="Acyl_CoA_acyltransferase"/>
</dbReference>
<reference evidence="8" key="1">
    <citation type="journal article" date="2019" name="Int. J. Syst. Evol. Microbiol.">
        <title>The Global Catalogue of Microorganisms (GCM) 10K type strain sequencing project: providing services to taxonomists for standard genome sequencing and annotation.</title>
        <authorList>
            <consortium name="The Broad Institute Genomics Platform"/>
            <consortium name="The Broad Institute Genome Sequencing Center for Infectious Disease"/>
            <person name="Wu L."/>
            <person name="Ma J."/>
        </authorList>
    </citation>
    <scope>NUCLEOTIDE SEQUENCE [LARGE SCALE GENOMIC DNA]</scope>
    <source>
        <strain evidence="8">NBRC 108894</strain>
    </source>
</reference>
<dbReference type="Pfam" id="PF00583">
    <property type="entry name" value="Acetyltransf_1"/>
    <property type="match status" value="1"/>
</dbReference>
<dbReference type="SUPFAM" id="SSF55729">
    <property type="entry name" value="Acyl-CoA N-acyltransferases (Nat)"/>
    <property type="match status" value="1"/>
</dbReference>
<feature type="domain" description="N-acetyltransferase" evidence="6">
    <location>
        <begin position="17"/>
        <end position="164"/>
    </location>
</feature>
<dbReference type="CDD" id="cd04301">
    <property type="entry name" value="NAT_SF"/>
    <property type="match status" value="1"/>
</dbReference>
<dbReference type="EMBL" id="BSVB01000001">
    <property type="protein sequence ID" value="GMA94722.1"/>
    <property type="molecule type" value="Genomic_DNA"/>
</dbReference>
<keyword evidence="1" id="KW-0678">Repressor</keyword>
<evidence type="ECO:0000256" key="1">
    <source>
        <dbReference type="ARBA" id="ARBA00022491"/>
    </source>
</evidence>
<dbReference type="Proteomes" id="UP001157034">
    <property type="component" value="Unassembled WGS sequence"/>
</dbReference>
<comment type="catalytic activity">
    <reaction evidence="5">
        <text>glycyl-tRNA(Gly) + acetyl-CoA = N-acetylglycyl-tRNA(Gly) + CoA + H(+)</text>
        <dbReference type="Rhea" id="RHEA:81867"/>
        <dbReference type="Rhea" id="RHEA-COMP:9683"/>
        <dbReference type="Rhea" id="RHEA-COMP:19766"/>
        <dbReference type="ChEBI" id="CHEBI:15378"/>
        <dbReference type="ChEBI" id="CHEBI:57287"/>
        <dbReference type="ChEBI" id="CHEBI:57288"/>
        <dbReference type="ChEBI" id="CHEBI:78522"/>
        <dbReference type="ChEBI" id="CHEBI:232036"/>
    </reaction>
</comment>
<comment type="caution">
    <text evidence="7">The sequence shown here is derived from an EMBL/GenBank/DDBJ whole genome shotgun (WGS) entry which is preliminary data.</text>
</comment>
<dbReference type="PANTHER" id="PTHR36449:SF1">
    <property type="entry name" value="ACETYLTRANSFERASE"/>
    <property type="match status" value="1"/>
</dbReference>
<evidence type="ECO:0000313" key="7">
    <source>
        <dbReference type="EMBL" id="GMA94722.1"/>
    </source>
</evidence>
<keyword evidence="4" id="KW-0012">Acyltransferase</keyword>
<organism evidence="7 8">
    <name type="scientific">Pseudolysinimonas kribbensis</name>
    <dbReference type="NCBI Taxonomy" id="433641"/>
    <lineage>
        <taxon>Bacteria</taxon>
        <taxon>Bacillati</taxon>
        <taxon>Actinomycetota</taxon>
        <taxon>Actinomycetes</taxon>
        <taxon>Micrococcales</taxon>
        <taxon>Microbacteriaceae</taxon>
        <taxon>Pseudolysinimonas</taxon>
    </lineage>
</organism>
<evidence type="ECO:0000259" key="6">
    <source>
        <dbReference type="PROSITE" id="PS51186"/>
    </source>
</evidence>
<dbReference type="InterPro" id="IPR000182">
    <property type="entry name" value="GNAT_dom"/>
</dbReference>
<evidence type="ECO:0000256" key="5">
    <source>
        <dbReference type="ARBA" id="ARBA00049880"/>
    </source>
</evidence>
<gene>
    <name evidence="7" type="ORF">GCM10025881_15460</name>
</gene>
<protein>
    <submittedName>
        <fullName evidence="7">N-acetyltransferase GCN5</fullName>
    </submittedName>
</protein>